<accession>A0ABW0QC10</accession>
<dbReference type="RefSeq" id="WP_068834171.1">
    <property type="nucleotide sequence ID" value="NZ_JBHSMX010000023.1"/>
</dbReference>
<evidence type="ECO:0000259" key="6">
    <source>
        <dbReference type="Pfam" id="PF00294"/>
    </source>
</evidence>
<dbReference type="EC" id="2.7.1.-" evidence="7"/>
<keyword evidence="2 7" id="KW-0808">Transferase</keyword>
<proteinExistence type="inferred from homology"/>
<evidence type="ECO:0000256" key="4">
    <source>
        <dbReference type="ARBA" id="ARBA00022777"/>
    </source>
</evidence>
<comment type="caution">
    <text evidence="7">The sequence shown here is derived from an EMBL/GenBank/DDBJ whole genome shotgun (WGS) entry which is preliminary data.</text>
</comment>
<dbReference type="InterPro" id="IPR050306">
    <property type="entry name" value="PfkB_Carbo_kinase"/>
</dbReference>
<keyword evidence="5" id="KW-0067">ATP-binding</keyword>
<evidence type="ECO:0000313" key="8">
    <source>
        <dbReference type="Proteomes" id="UP001596084"/>
    </source>
</evidence>
<dbReference type="Gene3D" id="3.40.1190.20">
    <property type="match status" value="1"/>
</dbReference>
<protein>
    <submittedName>
        <fullName evidence="7">Carbohydrate kinase family protein</fullName>
        <ecNumber evidence="7">2.7.1.-</ecNumber>
    </submittedName>
</protein>
<evidence type="ECO:0000256" key="5">
    <source>
        <dbReference type="ARBA" id="ARBA00022840"/>
    </source>
</evidence>
<evidence type="ECO:0000256" key="1">
    <source>
        <dbReference type="ARBA" id="ARBA00010688"/>
    </source>
</evidence>
<dbReference type="PANTHER" id="PTHR43085">
    <property type="entry name" value="HEXOKINASE FAMILY MEMBER"/>
    <property type="match status" value="1"/>
</dbReference>
<evidence type="ECO:0000313" key="7">
    <source>
        <dbReference type="EMBL" id="MFC5522113.1"/>
    </source>
</evidence>
<dbReference type="GO" id="GO:0016301">
    <property type="term" value="F:kinase activity"/>
    <property type="evidence" value="ECO:0007669"/>
    <property type="project" value="UniProtKB-KW"/>
</dbReference>
<dbReference type="Proteomes" id="UP001596084">
    <property type="component" value="Unassembled WGS sequence"/>
</dbReference>
<dbReference type="EMBL" id="JBHSMX010000023">
    <property type="protein sequence ID" value="MFC5522113.1"/>
    <property type="molecule type" value="Genomic_DNA"/>
</dbReference>
<dbReference type="PANTHER" id="PTHR43085:SF1">
    <property type="entry name" value="PSEUDOURIDINE KINASE-RELATED"/>
    <property type="match status" value="1"/>
</dbReference>
<gene>
    <name evidence="7" type="ORF">ACFPP7_14500</name>
</gene>
<evidence type="ECO:0000256" key="3">
    <source>
        <dbReference type="ARBA" id="ARBA00022741"/>
    </source>
</evidence>
<dbReference type="SUPFAM" id="SSF53613">
    <property type="entry name" value="Ribokinase-like"/>
    <property type="match status" value="1"/>
</dbReference>
<keyword evidence="4 7" id="KW-0418">Kinase</keyword>
<name>A0ABW0QC10_9BURK</name>
<comment type="similarity">
    <text evidence="1">Belongs to the carbohydrate kinase PfkB family.</text>
</comment>
<organism evidence="7 8">
    <name type="scientific">Polaromonas jejuensis</name>
    <dbReference type="NCBI Taxonomy" id="457502"/>
    <lineage>
        <taxon>Bacteria</taxon>
        <taxon>Pseudomonadati</taxon>
        <taxon>Pseudomonadota</taxon>
        <taxon>Betaproteobacteria</taxon>
        <taxon>Burkholderiales</taxon>
        <taxon>Comamonadaceae</taxon>
        <taxon>Polaromonas</taxon>
    </lineage>
</organism>
<feature type="domain" description="Carbohydrate kinase PfkB" evidence="6">
    <location>
        <begin position="7"/>
        <end position="297"/>
    </location>
</feature>
<sequence>MRPPILILGEALMDCISQADGTLLPLMGGSPFNLARAAALQGGNVGYLSPFSTDTFGQQLKAQSLADGVRTLSPDSTRPTALAVVTVRDGQPSYGFYREGVADRDYQPDALLQLLSQMEPGVLHTGSLMLVPPEHLKVLQVLEGAKALGWTVSIDVNLRPKTAENLAEYCAAVMQAVDLADWVKASEEDLHALGFAEARLETAADVRHRFAKPSNKHIAFTFGAEGAYLWINGQETRAKAPRVDVVDTVGAGDTFWGSCLVDWSDAGTDAAQRIVATLNRAMTAAAINCSRKGCQPPKLEELSLETDL</sequence>
<keyword evidence="8" id="KW-1185">Reference proteome</keyword>
<keyword evidence="3" id="KW-0547">Nucleotide-binding</keyword>
<dbReference type="InterPro" id="IPR011611">
    <property type="entry name" value="PfkB_dom"/>
</dbReference>
<reference evidence="8" key="1">
    <citation type="journal article" date="2019" name="Int. J. Syst. Evol. Microbiol.">
        <title>The Global Catalogue of Microorganisms (GCM) 10K type strain sequencing project: providing services to taxonomists for standard genome sequencing and annotation.</title>
        <authorList>
            <consortium name="The Broad Institute Genomics Platform"/>
            <consortium name="The Broad Institute Genome Sequencing Center for Infectious Disease"/>
            <person name="Wu L."/>
            <person name="Ma J."/>
        </authorList>
    </citation>
    <scope>NUCLEOTIDE SEQUENCE [LARGE SCALE GENOMIC DNA]</scope>
    <source>
        <strain evidence="8">CGMCC 4.7277</strain>
    </source>
</reference>
<evidence type="ECO:0000256" key="2">
    <source>
        <dbReference type="ARBA" id="ARBA00022679"/>
    </source>
</evidence>
<dbReference type="Pfam" id="PF00294">
    <property type="entry name" value="PfkB"/>
    <property type="match status" value="1"/>
</dbReference>
<dbReference type="InterPro" id="IPR029056">
    <property type="entry name" value="Ribokinase-like"/>
</dbReference>